<evidence type="ECO:0000313" key="1">
    <source>
        <dbReference type="EMBL" id="CRH07611.1"/>
    </source>
</evidence>
<dbReference type="EMBL" id="LO017727">
    <property type="protein sequence ID" value="CRH07611.1"/>
    <property type="molecule type" value="Genomic_DNA"/>
</dbReference>
<organism evidence="1">
    <name type="scientific">Magnetococcus massalia (strain MO-1)</name>
    <dbReference type="NCBI Taxonomy" id="451514"/>
    <lineage>
        <taxon>Bacteria</taxon>
        <taxon>Pseudomonadati</taxon>
        <taxon>Pseudomonadota</taxon>
        <taxon>Magnetococcia</taxon>
        <taxon>Magnetococcales</taxon>
        <taxon>Magnetococcaceae</taxon>
        <taxon>Magnetococcus</taxon>
    </lineage>
</organism>
<gene>
    <name evidence="1" type="ORF">MAGMO_3475</name>
</gene>
<dbReference type="AlphaFoldDB" id="A0A1S7LP76"/>
<reference evidence="1" key="1">
    <citation type="submission" date="2015-04" db="EMBL/GenBank/DDBJ databases">
        <authorList>
            <person name="Syromyatnikov M.Y."/>
            <person name="Popov V.N."/>
        </authorList>
    </citation>
    <scope>NUCLEOTIDE SEQUENCE</scope>
    <source>
        <strain evidence="1">MO-1</strain>
    </source>
</reference>
<accession>A0A1S7LP76</accession>
<sequence>MCLSQACCKTYPALVLFCSHNKEHAIVMDAFSQTPLNKHHNISAIMQNRIYRVIYRSLVCHSKANCDGPIM</sequence>
<protein>
    <submittedName>
        <fullName evidence="1">Uncharacterized protein</fullName>
    </submittedName>
</protein>
<name>A0A1S7LP76_MAGMO</name>
<proteinExistence type="predicted"/>